<evidence type="ECO:0000313" key="6">
    <source>
        <dbReference type="EMBL" id="KAH9829714.1"/>
    </source>
</evidence>
<keyword evidence="2" id="KW-0285">Flavoprotein</keyword>
<dbReference type="PANTHER" id="PTHR43004">
    <property type="entry name" value="TRK SYSTEM POTASSIUM UPTAKE PROTEIN"/>
    <property type="match status" value="1"/>
</dbReference>
<evidence type="ECO:0000256" key="2">
    <source>
        <dbReference type="ARBA" id="ARBA00022630"/>
    </source>
</evidence>
<evidence type="ECO:0000256" key="3">
    <source>
        <dbReference type="ARBA" id="ARBA00022827"/>
    </source>
</evidence>
<name>A0ABQ8JZH5_9APHY</name>
<accession>A0ABQ8JZH5</accession>
<dbReference type="Pfam" id="PF01494">
    <property type="entry name" value="FAD_binding_3"/>
    <property type="match status" value="1"/>
</dbReference>
<evidence type="ECO:0000256" key="1">
    <source>
        <dbReference type="ARBA" id="ARBA00001974"/>
    </source>
</evidence>
<protein>
    <submittedName>
        <fullName evidence="6">Monooxygenase</fullName>
    </submittedName>
</protein>
<dbReference type="PANTHER" id="PTHR43004:SF19">
    <property type="entry name" value="BINDING MONOOXYGENASE, PUTATIVE (JCVI)-RELATED"/>
    <property type="match status" value="1"/>
</dbReference>
<dbReference type="PRINTS" id="PR00420">
    <property type="entry name" value="RNGMNOXGNASE"/>
</dbReference>
<evidence type="ECO:0000256" key="4">
    <source>
        <dbReference type="ARBA" id="ARBA00023002"/>
    </source>
</evidence>
<dbReference type="GO" id="GO:0004497">
    <property type="term" value="F:monooxygenase activity"/>
    <property type="evidence" value="ECO:0007669"/>
    <property type="project" value="UniProtKB-KW"/>
</dbReference>
<feature type="domain" description="FAD-binding" evidence="5">
    <location>
        <begin position="7"/>
        <end position="366"/>
    </location>
</feature>
<dbReference type="SUPFAM" id="SSF51905">
    <property type="entry name" value="FAD/NAD(P)-binding domain"/>
    <property type="match status" value="1"/>
</dbReference>
<dbReference type="InterPro" id="IPR050641">
    <property type="entry name" value="RIFMO-like"/>
</dbReference>
<evidence type="ECO:0000313" key="7">
    <source>
        <dbReference type="Proteomes" id="UP000814176"/>
    </source>
</evidence>
<sequence length="564" mass="61334">MSSNVATAILIAGAGPAGLVLALALAQNGVKVRIIDKESFYRPGQRGAGMQPRTLEVLNYLGVLNDVLAKAIISPTQRRVYKLPGGTEPLKTVTMLQYDKPTPSTPIAAHAAAIPSKVNGVHIGQDNSEAILRAHLAKYGCSVELGTELRDFEQHPDHVVVQLAKNDGVTEKIEILTCRFLVGTDGGRGVTRKKLGLTFQGETRAQHTLVGELEVFGLDRDYWHQWGDPSTLFCMMRPTENLNCFYVIIGGQIDFEKLQSNKEEFVKTIRAATDRQDLKFGELRWITDWRPNIRMANKFGEGRGFVAGDAAHVHSPTGGQGLNSSVQDSFNLAWKLTLVEKGLASPDLLDTYTEERLPVIAGMLQESTALLNALERSSQGSNDDSAWKRGWALKQLGINYCWSSIVVDERAAEKPKEPANVYGSETDGVVRAGDRALDAPGLVPVSGNEQATLSFFSIFRPVHHTVLLFTSEAGATQPILEELKYYPADSVKTVVVYPRETVNASPVAGADITVVDREGHAYTAYSASAEHPTTVIIRPDGVVGGIVFGLHGLKTYLKAVFSAI</sequence>
<gene>
    <name evidence="6" type="ORF">C8Q71DRAFT_888069</name>
</gene>
<dbReference type="InterPro" id="IPR038220">
    <property type="entry name" value="PHOX_C_sf"/>
</dbReference>
<keyword evidence="6" id="KW-0503">Monooxygenase</keyword>
<keyword evidence="4" id="KW-0560">Oxidoreductase</keyword>
<reference evidence="6 7" key="1">
    <citation type="journal article" date="2021" name="Environ. Microbiol.">
        <title>Gene family expansions and transcriptome signatures uncover fungal adaptations to wood decay.</title>
        <authorList>
            <person name="Hage H."/>
            <person name="Miyauchi S."/>
            <person name="Viragh M."/>
            <person name="Drula E."/>
            <person name="Min B."/>
            <person name="Chaduli D."/>
            <person name="Navarro D."/>
            <person name="Favel A."/>
            <person name="Norest M."/>
            <person name="Lesage-Meessen L."/>
            <person name="Balint B."/>
            <person name="Merenyi Z."/>
            <person name="de Eugenio L."/>
            <person name="Morin E."/>
            <person name="Martinez A.T."/>
            <person name="Baldrian P."/>
            <person name="Stursova M."/>
            <person name="Martinez M.J."/>
            <person name="Novotny C."/>
            <person name="Magnuson J.K."/>
            <person name="Spatafora J.W."/>
            <person name="Maurice S."/>
            <person name="Pangilinan J."/>
            <person name="Andreopoulos W."/>
            <person name="LaButti K."/>
            <person name="Hundley H."/>
            <person name="Na H."/>
            <person name="Kuo A."/>
            <person name="Barry K."/>
            <person name="Lipzen A."/>
            <person name="Henrissat B."/>
            <person name="Riley R."/>
            <person name="Ahrendt S."/>
            <person name="Nagy L.G."/>
            <person name="Grigoriev I.V."/>
            <person name="Martin F."/>
            <person name="Rosso M.N."/>
        </authorList>
    </citation>
    <scope>NUCLEOTIDE SEQUENCE [LARGE SCALE GENOMIC DNA]</scope>
    <source>
        <strain evidence="6 7">CIRM-BRFM 1785</strain>
    </source>
</reference>
<proteinExistence type="predicted"/>
<dbReference type="InterPro" id="IPR002938">
    <property type="entry name" value="FAD-bd"/>
</dbReference>
<comment type="cofactor">
    <cofactor evidence="1">
        <name>FAD</name>
        <dbReference type="ChEBI" id="CHEBI:57692"/>
    </cofactor>
</comment>
<dbReference type="Gene3D" id="3.30.70.2450">
    <property type="match status" value="1"/>
</dbReference>
<dbReference type="InterPro" id="IPR036188">
    <property type="entry name" value="FAD/NAD-bd_sf"/>
</dbReference>
<dbReference type="EMBL" id="JADCUA010000036">
    <property type="protein sequence ID" value="KAH9829714.1"/>
    <property type="molecule type" value="Genomic_DNA"/>
</dbReference>
<dbReference type="RefSeq" id="XP_047773157.1">
    <property type="nucleotide sequence ID" value="XM_047928607.1"/>
</dbReference>
<dbReference type="Gene3D" id="3.50.50.60">
    <property type="entry name" value="FAD/NAD(P)-binding domain"/>
    <property type="match status" value="1"/>
</dbReference>
<organism evidence="6 7">
    <name type="scientific">Rhodofomes roseus</name>
    <dbReference type="NCBI Taxonomy" id="34475"/>
    <lineage>
        <taxon>Eukaryota</taxon>
        <taxon>Fungi</taxon>
        <taxon>Dikarya</taxon>
        <taxon>Basidiomycota</taxon>
        <taxon>Agaricomycotina</taxon>
        <taxon>Agaricomycetes</taxon>
        <taxon>Polyporales</taxon>
        <taxon>Rhodofomes</taxon>
    </lineage>
</organism>
<keyword evidence="3" id="KW-0274">FAD</keyword>
<dbReference type="GeneID" id="72009339"/>
<comment type="caution">
    <text evidence="6">The sequence shown here is derived from an EMBL/GenBank/DDBJ whole genome shotgun (WGS) entry which is preliminary data.</text>
</comment>
<dbReference type="Proteomes" id="UP000814176">
    <property type="component" value="Unassembled WGS sequence"/>
</dbReference>
<keyword evidence="7" id="KW-1185">Reference proteome</keyword>
<evidence type="ECO:0000259" key="5">
    <source>
        <dbReference type="Pfam" id="PF01494"/>
    </source>
</evidence>
<dbReference type="Gene3D" id="3.40.30.20">
    <property type="match status" value="1"/>
</dbReference>